<accession>A0ABD2Q253</accession>
<gene>
    <name evidence="6" type="ORF">Ciccas_007713</name>
</gene>
<dbReference type="SMART" id="SM00228">
    <property type="entry name" value="PDZ"/>
    <property type="match status" value="2"/>
</dbReference>
<evidence type="ECO:0000256" key="1">
    <source>
        <dbReference type="ARBA" id="ARBA00004496"/>
    </source>
</evidence>
<dbReference type="PANTHER" id="PTHR46227:SF2">
    <property type="entry name" value="FI03335P"/>
    <property type="match status" value="1"/>
</dbReference>
<dbReference type="Proteomes" id="UP001626550">
    <property type="component" value="Unassembled WGS sequence"/>
</dbReference>
<dbReference type="InterPro" id="IPR036034">
    <property type="entry name" value="PDZ_sf"/>
</dbReference>
<dbReference type="EMBL" id="JBJKFK010001226">
    <property type="protein sequence ID" value="KAL3313684.1"/>
    <property type="molecule type" value="Genomic_DNA"/>
</dbReference>
<feature type="domain" description="PDZ" evidence="5">
    <location>
        <begin position="144"/>
        <end position="240"/>
    </location>
</feature>
<dbReference type="AlphaFoldDB" id="A0ABD2Q253"/>
<dbReference type="GO" id="GO:0005737">
    <property type="term" value="C:cytoplasm"/>
    <property type="evidence" value="ECO:0007669"/>
    <property type="project" value="UniProtKB-SubCell"/>
</dbReference>
<keyword evidence="7" id="KW-1185">Reference proteome</keyword>
<feature type="compositionally biased region" description="Basic and acidic residues" evidence="4">
    <location>
        <begin position="264"/>
        <end position="274"/>
    </location>
</feature>
<dbReference type="Gene3D" id="2.30.42.10">
    <property type="match status" value="2"/>
</dbReference>
<keyword evidence="2" id="KW-0963">Cytoplasm</keyword>
<keyword evidence="3" id="KW-0677">Repeat</keyword>
<dbReference type="SUPFAM" id="SSF50156">
    <property type="entry name" value="PDZ domain-like"/>
    <property type="match status" value="2"/>
</dbReference>
<evidence type="ECO:0000256" key="3">
    <source>
        <dbReference type="ARBA" id="ARBA00022737"/>
    </source>
</evidence>
<protein>
    <recommendedName>
        <fullName evidence="5">PDZ domain-containing protein</fullName>
    </recommendedName>
</protein>
<evidence type="ECO:0000313" key="6">
    <source>
        <dbReference type="EMBL" id="KAL3313684.1"/>
    </source>
</evidence>
<reference evidence="6 7" key="1">
    <citation type="submission" date="2024-11" db="EMBL/GenBank/DDBJ databases">
        <title>Adaptive evolution of stress response genes in parasites aligns with host niche diversity.</title>
        <authorList>
            <person name="Hahn C."/>
            <person name="Resl P."/>
        </authorList>
    </citation>
    <scope>NUCLEOTIDE SEQUENCE [LARGE SCALE GENOMIC DNA]</scope>
    <source>
        <strain evidence="6">EGGRZ-B1_66</strain>
        <tissue evidence="6">Body</tissue>
    </source>
</reference>
<organism evidence="6 7">
    <name type="scientific">Cichlidogyrus casuarinus</name>
    <dbReference type="NCBI Taxonomy" id="1844966"/>
    <lineage>
        <taxon>Eukaryota</taxon>
        <taxon>Metazoa</taxon>
        <taxon>Spiralia</taxon>
        <taxon>Lophotrochozoa</taxon>
        <taxon>Platyhelminthes</taxon>
        <taxon>Monogenea</taxon>
        <taxon>Monopisthocotylea</taxon>
        <taxon>Dactylogyridea</taxon>
        <taxon>Ancyrocephalidae</taxon>
        <taxon>Cichlidogyrus</taxon>
    </lineage>
</organism>
<name>A0ABD2Q253_9PLAT</name>
<comment type="caution">
    <text evidence="6">The sequence shown here is derived from an EMBL/GenBank/DDBJ whole genome shotgun (WGS) entry which is preliminary data.</text>
</comment>
<evidence type="ECO:0000256" key="2">
    <source>
        <dbReference type="ARBA" id="ARBA00022490"/>
    </source>
</evidence>
<evidence type="ECO:0000256" key="4">
    <source>
        <dbReference type="SAM" id="MobiDB-lite"/>
    </source>
</evidence>
<dbReference type="InterPro" id="IPR043545">
    <property type="entry name" value="GRIP1/2"/>
</dbReference>
<comment type="subcellular location">
    <subcellularLocation>
        <location evidence="1">Cytoplasm</location>
    </subcellularLocation>
</comment>
<feature type="compositionally biased region" description="Polar residues" evidence="4">
    <location>
        <begin position="252"/>
        <end position="262"/>
    </location>
</feature>
<dbReference type="InterPro" id="IPR001478">
    <property type="entry name" value="PDZ"/>
</dbReference>
<evidence type="ECO:0000259" key="5">
    <source>
        <dbReference type="PROSITE" id="PS50106"/>
    </source>
</evidence>
<evidence type="ECO:0000313" key="7">
    <source>
        <dbReference type="Proteomes" id="UP001626550"/>
    </source>
</evidence>
<feature type="region of interest" description="Disordered" evidence="4">
    <location>
        <begin position="252"/>
        <end position="274"/>
    </location>
</feature>
<feature type="domain" description="PDZ" evidence="5">
    <location>
        <begin position="45"/>
        <end position="93"/>
    </location>
</feature>
<proteinExistence type="predicted"/>
<dbReference type="PANTHER" id="PTHR46227">
    <property type="entry name" value="GLUTAMATE RECEPTOR-INTERACTING PROTEIN GRIP"/>
    <property type="match status" value="1"/>
</dbReference>
<dbReference type="PROSITE" id="PS50106">
    <property type="entry name" value="PDZ"/>
    <property type="match status" value="2"/>
</dbReference>
<dbReference type="Pfam" id="PF00595">
    <property type="entry name" value="PDZ"/>
    <property type="match status" value="2"/>
</dbReference>
<sequence length="274" mass="29576">MASTNSIVCRVDELTVTLAPTLETASLSLSNGFPPYGLTLRPATFGLSNKDPFNSPLDEHPVIDEILPGSCAFQTGVLQEGDRILSINHESTLDKSLRYLHERYLTGRLDAEDSASNRGKPCPILLKVEYTISDSVIPDSGIFNVKLCKQFNSLGINLQGISMPYLWCYLVASMTGQPKKPLLISKVIPGSVASRSGSIKPGDLLIAVNGFPLESCTLPEAVNLLQVDNPVVVLRLQKGPANPLAANLKLNSTNVSQPTKSKSSNKDWSKLEGE</sequence>